<proteinExistence type="inferred from homology"/>
<evidence type="ECO:0000256" key="4">
    <source>
        <dbReference type="ARBA" id="ARBA00023163"/>
    </source>
</evidence>
<dbReference type="CDD" id="cd08442">
    <property type="entry name" value="PBP2_YofA_SoxR_like"/>
    <property type="match status" value="1"/>
</dbReference>
<feature type="domain" description="HTH lysR-type" evidence="5">
    <location>
        <begin position="1"/>
        <end position="58"/>
    </location>
</feature>
<dbReference type="PROSITE" id="PS50931">
    <property type="entry name" value="HTH_LYSR"/>
    <property type="match status" value="1"/>
</dbReference>
<keyword evidence="3" id="KW-0238">DNA-binding</keyword>
<dbReference type="InterPro" id="IPR000847">
    <property type="entry name" value="LysR_HTH_N"/>
</dbReference>
<dbReference type="Pfam" id="PF00126">
    <property type="entry name" value="HTH_1"/>
    <property type="match status" value="1"/>
</dbReference>
<evidence type="ECO:0000256" key="1">
    <source>
        <dbReference type="ARBA" id="ARBA00009437"/>
    </source>
</evidence>
<dbReference type="Proteomes" id="UP000077748">
    <property type="component" value="Chromosome"/>
</dbReference>
<dbReference type="RefSeq" id="WP_064583270.1">
    <property type="nucleotide sequence ID" value="NZ_CP015878.1"/>
</dbReference>
<dbReference type="Gene3D" id="3.40.190.10">
    <property type="entry name" value="Periplasmic binding protein-like II"/>
    <property type="match status" value="2"/>
</dbReference>
<evidence type="ECO:0000256" key="3">
    <source>
        <dbReference type="ARBA" id="ARBA00023125"/>
    </source>
</evidence>
<dbReference type="SUPFAM" id="SSF46785">
    <property type="entry name" value="Winged helix' DNA-binding domain"/>
    <property type="match status" value="1"/>
</dbReference>
<gene>
    <name evidence="6" type="ORF">A9C11_16425</name>
</gene>
<evidence type="ECO:0000256" key="2">
    <source>
        <dbReference type="ARBA" id="ARBA00023015"/>
    </source>
</evidence>
<name>A0A1A9KDD7_9PSED</name>
<protein>
    <submittedName>
        <fullName evidence="6">LysR family transcriptional regulator</fullName>
    </submittedName>
</protein>
<dbReference type="PANTHER" id="PTHR30126">
    <property type="entry name" value="HTH-TYPE TRANSCRIPTIONAL REGULATOR"/>
    <property type="match status" value="1"/>
</dbReference>
<dbReference type="InterPro" id="IPR005119">
    <property type="entry name" value="LysR_subst-bd"/>
</dbReference>
<dbReference type="FunFam" id="1.10.10.10:FF:000001">
    <property type="entry name" value="LysR family transcriptional regulator"/>
    <property type="match status" value="1"/>
</dbReference>
<organism evidence="6 7">
    <name type="scientific">Pseudomonas citronellolis</name>
    <dbReference type="NCBI Taxonomy" id="53408"/>
    <lineage>
        <taxon>Bacteria</taxon>
        <taxon>Pseudomonadati</taxon>
        <taxon>Pseudomonadota</taxon>
        <taxon>Gammaproteobacteria</taxon>
        <taxon>Pseudomonadales</taxon>
        <taxon>Pseudomonadaceae</taxon>
        <taxon>Pseudomonas</taxon>
    </lineage>
</organism>
<dbReference type="EMBL" id="CP015878">
    <property type="protein sequence ID" value="ANI15461.1"/>
    <property type="molecule type" value="Genomic_DNA"/>
</dbReference>
<evidence type="ECO:0000313" key="7">
    <source>
        <dbReference type="Proteomes" id="UP000077748"/>
    </source>
</evidence>
<dbReference type="SUPFAM" id="SSF53850">
    <property type="entry name" value="Periplasmic binding protein-like II"/>
    <property type="match status" value="1"/>
</dbReference>
<reference evidence="6 7" key="1">
    <citation type="submission" date="2016-05" db="EMBL/GenBank/DDBJ databases">
        <title>Genome Sequence of Pseudomonas citronellolis Strain SJTE-3, an Estrogens and Persistent Organic Pollutants degradation strain.</title>
        <authorList>
            <person name="Liang R."/>
        </authorList>
    </citation>
    <scope>NUCLEOTIDE SEQUENCE [LARGE SCALE GENOMIC DNA]</scope>
    <source>
        <strain evidence="6 7">SJTE-3</strain>
    </source>
</reference>
<dbReference type="GO" id="GO:0000976">
    <property type="term" value="F:transcription cis-regulatory region binding"/>
    <property type="evidence" value="ECO:0007669"/>
    <property type="project" value="TreeGrafter"/>
</dbReference>
<dbReference type="InterPro" id="IPR036388">
    <property type="entry name" value="WH-like_DNA-bd_sf"/>
</dbReference>
<dbReference type="PRINTS" id="PR00039">
    <property type="entry name" value="HTHLYSR"/>
</dbReference>
<dbReference type="Gene3D" id="1.10.10.10">
    <property type="entry name" value="Winged helix-like DNA-binding domain superfamily/Winged helix DNA-binding domain"/>
    <property type="match status" value="1"/>
</dbReference>
<evidence type="ECO:0000259" key="5">
    <source>
        <dbReference type="PROSITE" id="PS50931"/>
    </source>
</evidence>
<accession>A0A1A9KDD7</accession>
<dbReference type="InterPro" id="IPR036390">
    <property type="entry name" value="WH_DNA-bd_sf"/>
</dbReference>
<keyword evidence="2" id="KW-0805">Transcription regulation</keyword>
<keyword evidence="4" id="KW-0804">Transcription</keyword>
<dbReference type="Pfam" id="PF03466">
    <property type="entry name" value="LysR_substrate"/>
    <property type="match status" value="1"/>
</dbReference>
<dbReference type="PANTHER" id="PTHR30126:SF40">
    <property type="entry name" value="HTH-TYPE TRANSCRIPTIONAL REGULATOR GLTR"/>
    <property type="match status" value="1"/>
</dbReference>
<dbReference type="AlphaFoldDB" id="A0A1A9KDD7"/>
<comment type="similarity">
    <text evidence="1">Belongs to the LysR transcriptional regulatory family.</text>
</comment>
<evidence type="ECO:0000313" key="6">
    <source>
        <dbReference type="EMBL" id="ANI15461.1"/>
    </source>
</evidence>
<dbReference type="GO" id="GO:0003700">
    <property type="term" value="F:DNA-binding transcription factor activity"/>
    <property type="evidence" value="ECO:0007669"/>
    <property type="project" value="InterPro"/>
</dbReference>
<sequence>MDLSSLEIFRCVAEEQSVTRAAARLRRVQSNVTTRIRQLEEDLGVALFLRDGKRMALTDPGREFLAYAEKLLALAAEARQSLHPREASGSLRLGSMESTAASRLPGPLAAYHRACPQVQLEVSTGTSQALVDGVLSRRLDCALVAHPDALRAEPGFEAALERGLLGQAVFREELLLALPGDHPPVRGPGDVQVRTLAGFARGCTYRQIAEDWLNAEGPRVQVQEVGSYHGILACVAAGACVGILPRSLLDLQREPPALRLLPIMSVDILLVWREGYATGAFERFRETLGAAS</sequence>